<protein>
    <recommendedName>
        <fullName evidence="3">Dystroglycan-like</fullName>
    </recommendedName>
</protein>
<proteinExistence type="predicted"/>
<dbReference type="AlphaFoldDB" id="A0A2Z7AKD9"/>
<evidence type="ECO:0008006" key="3">
    <source>
        <dbReference type="Google" id="ProtNLM"/>
    </source>
</evidence>
<gene>
    <name evidence="1" type="ORF">F511_44377</name>
</gene>
<organism evidence="1 2">
    <name type="scientific">Dorcoceras hygrometricum</name>
    <dbReference type="NCBI Taxonomy" id="472368"/>
    <lineage>
        <taxon>Eukaryota</taxon>
        <taxon>Viridiplantae</taxon>
        <taxon>Streptophyta</taxon>
        <taxon>Embryophyta</taxon>
        <taxon>Tracheophyta</taxon>
        <taxon>Spermatophyta</taxon>
        <taxon>Magnoliopsida</taxon>
        <taxon>eudicotyledons</taxon>
        <taxon>Gunneridae</taxon>
        <taxon>Pentapetalae</taxon>
        <taxon>asterids</taxon>
        <taxon>lamiids</taxon>
        <taxon>Lamiales</taxon>
        <taxon>Gesneriaceae</taxon>
        <taxon>Didymocarpoideae</taxon>
        <taxon>Trichosporeae</taxon>
        <taxon>Loxocarpinae</taxon>
        <taxon>Dorcoceras</taxon>
    </lineage>
</organism>
<evidence type="ECO:0000313" key="1">
    <source>
        <dbReference type="EMBL" id="KZV19594.1"/>
    </source>
</evidence>
<sequence length="349" mass="38629">MAAAFIINALQVNFDSILVLYEQDLEPFFDTAFVKDGDILCGVSGKFVAVTEDRFTGVFEFPTEGLIDLSDVPQNLVFDARSIFSKSGESVQFSCKKRLMKYEFRLLNDILEKSITVKAGSFDSVPQERFLMMMAISFGIKVNWSKLLFDVLKEMVDKSTKRAKGYAAQICVLLKGDPEVTLGEAKTFPPSKILTAKMVGTYVAKQKHIDDGTEGDEPVKTTIVVAFEKAAVKRRPAPAVTSLLQRKRTTVGRAASSKEVLAIVTVAQDVEPLSVIPAVEEPAIEPSVGTEQIMEMETDTLDEVYKIIELVIRDRADGNIYGGTRCGYGTCRYGYRDNTCGKRELDCCQ</sequence>
<dbReference type="OrthoDB" id="848707at2759"/>
<evidence type="ECO:0000313" key="2">
    <source>
        <dbReference type="Proteomes" id="UP000250235"/>
    </source>
</evidence>
<dbReference type="EMBL" id="KV016537">
    <property type="protein sequence ID" value="KZV19594.1"/>
    <property type="molecule type" value="Genomic_DNA"/>
</dbReference>
<accession>A0A2Z7AKD9</accession>
<keyword evidence="2" id="KW-1185">Reference proteome</keyword>
<dbReference type="Proteomes" id="UP000250235">
    <property type="component" value="Unassembled WGS sequence"/>
</dbReference>
<name>A0A2Z7AKD9_9LAMI</name>
<reference evidence="1 2" key="1">
    <citation type="journal article" date="2015" name="Proc. Natl. Acad. Sci. U.S.A.">
        <title>The resurrection genome of Boea hygrometrica: A blueprint for survival of dehydration.</title>
        <authorList>
            <person name="Xiao L."/>
            <person name="Yang G."/>
            <person name="Zhang L."/>
            <person name="Yang X."/>
            <person name="Zhao S."/>
            <person name="Ji Z."/>
            <person name="Zhou Q."/>
            <person name="Hu M."/>
            <person name="Wang Y."/>
            <person name="Chen M."/>
            <person name="Xu Y."/>
            <person name="Jin H."/>
            <person name="Xiao X."/>
            <person name="Hu G."/>
            <person name="Bao F."/>
            <person name="Hu Y."/>
            <person name="Wan P."/>
            <person name="Li L."/>
            <person name="Deng X."/>
            <person name="Kuang T."/>
            <person name="Xiang C."/>
            <person name="Zhu J.K."/>
            <person name="Oliver M.J."/>
            <person name="He Y."/>
        </authorList>
    </citation>
    <scope>NUCLEOTIDE SEQUENCE [LARGE SCALE GENOMIC DNA]</scope>
    <source>
        <strain evidence="2">cv. XS01</strain>
    </source>
</reference>